<dbReference type="RefSeq" id="WP_161719867.1">
    <property type="nucleotide sequence ID" value="NZ_JAAAPO010000005.1"/>
</dbReference>
<name>A0ABW9XGL8_9SPHN</name>
<proteinExistence type="predicted"/>
<gene>
    <name evidence="1" type="ORF">GTZ99_13935</name>
</gene>
<keyword evidence="2" id="KW-1185">Reference proteome</keyword>
<comment type="caution">
    <text evidence="1">The sequence shown here is derived from an EMBL/GenBank/DDBJ whole genome shotgun (WGS) entry which is preliminary data.</text>
</comment>
<sequence>MLIVSDPHFLGFLITDKTNGMHRHKIITLEGFDPLKIIMAAKKMIGMPFGFGQFTHDRRTVMRKMMIQNAYLCHYSDPYIFCFDVTPPRRNPLPNYSIRTNSSPTLAHFMDFLPIWIG</sequence>
<evidence type="ECO:0000313" key="2">
    <source>
        <dbReference type="Proteomes" id="UP000753724"/>
    </source>
</evidence>
<accession>A0ABW9XGL8</accession>
<organism evidence="1 2">
    <name type="scientific">Novosphingobium ovatum</name>
    <dbReference type="NCBI Taxonomy" id="1908523"/>
    <lineage>
        <taxon>Bacteria</taxon>
        <taxon>Pseudomonadati</taxon>
        <taxon>Pseudomonadota</taxon>
        <taxon>Alphaproteobacteria</taxon>
        <taxon>Sphingomonadales</taxon>
        <taxon>Sphingomonadaceae</taxon>
        <taxon>Novosphingobium</taxon>
    </lineage>
</organism>
<dbReference type="Proteomes" id="UP000753724">
    <property type="component" value="Unassembled WGS sequence"/>
</dbReference>
<evidence type="ECO:0000313" key="1">
    <source>
        <dbReference type="EMBL" id="NBC37651.1"/>
    </source>
</evidence>
<dbReference type="EMBL" id="JAAAPO010000005">
    <property type="protein sequence ID" value="NBC37651.1"/>
    <property type="molecule type" value="Genomic_DNA"/>
</dbReference>
<reference evidence="2" key="1">
    <citation type="submission" date="2020-01" db="EMBL/GenBank/DDBJ databases">
        <title>Sphingomonas sp. strain CSW-10.</title>
        <authorList>
            <person name="Chen W.-M."/>
        </authorList>
    </citation>
    <scope>NUCLEOTIDE SEQUENCE [LARGE SCALE GENOMIC DNA]</scope>
    <source>
        <strain evidence="2">FSY-8</strain>
    </source>
</reference>
<protein>
    <submittedName>
        <fullName evidence="1">Uncharacterized protein</fullName>
    </submittedName>
</protein>